<keyword evidence="1" id="KW-0378">Hydrolase</keyword>
<dbReference type="InterPro" id="IPR001932">
    <property type="entry name" value="PPM-type_phosphatase-like_dom"/>
</dbReference>
<gene>
    <name evidence="5" type="ORF">G4Z16_24865</name>
</gene>
<dbReference type="SUPFAM" id="SSF55785">
    <property type="entry name" value="PYP-like sensor domain (PAS domain)"/>
    <property type="match status" value="1"/>
</dbReference>
<evidence type="ECO:0000313" key="5">
    <source>
        <dbReference type="EMBL" id="QPP09106.1"/>
    </source>
</evidence>
<protein>
    <submittedName>
        <fullName evidence="5">SpoIIE family protein phosphatase</fullName>
    </submittedName>
</protein>
<dbReference type="Gene3D" id="3.60.40.10">
    <property type="entry name" value="PPM-type phosphatase domain"/>
    <property type="match status" value="1"/>
</dbReference>
<dbReference type="SMART" id="SM00331">
    <property type="entry name" value="PP2C_SIG"/>
    <property type="match status" value="1"/>
</dbReference>
<dbReference type="AlphaFoldDB" id="A0A7T1T9X2"/>
<dbReference type="EMBL" id="CP048882">
    <property type="protein sequence ID" value="QPP09106.1"/>
    <property type="molecule type" value="Genomic_DNA"/>
</dbReference>
<dbReference type="GO" id="GO:0016791">
    <property type="term" value="F:phosphatase activity"/>
    <property type="evidence" value="ECO:0007669"/>
    <property type="project" value="TreeGrafter"/>
</dbReference>
<dbReference type="PANTHER" id="PTHR43156:SF2">
    <property type="entry name" value="STAGE II SPORULATION PROTEIN E"/>
    <property type="match status" value="1"/>
</dbReference>
<organism evidence="5 6">
    <name type="scientific">Streptomyces bathyalis</name>
    <dbReference type="NCBI Taxonomy" id="2710756"/>
    <lineage>
        <taxon>Bacteria</taxon>
        <taxon>Bacillati</taxon>
        <taxon>Actinomycetota</taxon>
        <taxon>Actinomycetes</taxon>
        <taxon>Kitasatosporales</taxon>
        <taxon>Streptomycetaceae</taxon>
        <taxon>Streptomyces</taxon>
    </lineage>
</organism>
<dbReference type="InterPro" id="IPR052016">
    <property type="entry name" value="Bact_Sigma-Reg"/>
</dbReference>
<evidence type="ECO:0000256" key="2">
    <source>
        <dbReference type="SAM" id="Coils"/>
    </source>
</evidence>
<dbReference type="KEGG" id="sbat:G4Z16_24865"/>
<sequence length="451" mass="48938">MPLPVCTAETRGRRRPAREEPGPSIDSEQQPTRGLAGAVERSEIDYAALFAATPSPYLVLDQRLIIVDANRAYLRATGRSHDDLVGQYIFDAFPANPDDPWSHGVENLAASLHRVLDLRRVDTMALQKYDIPVVSHPGEFEERWWSPINTPVFGPDGSVVRIIHRVEDVTGFIRDRGRLPSTDEASDERFRSAETELYARAQELQKVNEELRRAHARESRVALTLQEAMLYSPDLPRPGVAVRYLPAVGTLNVCGDWYDVTDVSGTGLTAAVGDVVGHGLEAAGIMGMLRSALSAAMRATDRPARALQILDLYAGSVEGAQSATALKVRVDTDEQMITYSSAGHLPAVLLHPDGACELLDRATDPPLASRPEVLPRPEAIAPYVPGDSLILYTDGLVERRDEDIDQGIDRLTIALASCGGLDAERIADNVLAGLGVSHGAPDDIALVVINL</sequence>
<dbReference type="InterPro" id="IPR000014">
    <property type="entry name" value="PAS"/>
</dbReference>
<evidence type="ECO:0000256" key="1">
    <source>
        <dbReference type="ARBA" id="ARBA00022801"/>
    </source>
</evidence>
<dbReference type="InterPro" id="IPR036457">
    <property type="entry name" value="PPM-type-like_dom_sf"/>
</dbReference>
<keyword evidence="2" id="KW-0175">Coiled coil</keyword>
<dbReference type="InterPro" id="IPR013656">
    <property type="entry name" value="PAS_4"/>
</dbReference>
<proteinExistence type="predicted"/>
<dbReference type="SUPFAM" id="SSF81606">
    <property type="entry name" value="PP2C-like"/>
    <property type="match status" value="1"/>
</dbReference>
<dbReference type="Pfam" id="PF07228">
    <property type="entry name" value="SpoIIE"/>
    <property type="match status" value="1"/>
</dbReference>
<evidence type="ECO:0000256" key="3">
    <source>
        <dbReference type="SAM" id="MobiDB-lite"/>
    </source>
</evidence>
<dbReference type="NCBIfam" id="TIGR00229">
    <property type="entry name" value="sensory_box"/>
    <property type="match status" value="1"/>
</dbReference>
<dbReference type="PROSITE" id="PS50112">
    <property type="entry name" value="PAS"/>
    <property type="match status" value="1"/>
</dbReference>
<evidence type="ECO:0000259" key="4">
    <source>
        <dbReference type="PROSITE" id="PS50112"/>
    </source>
</evidence>
<dbReference type="Gene3D" id="3.30.450.20">
    <property type="entry name" value="PAS domain"/>
    <property type="match status" value="1"/>
</dbReference>
<name>A0A7T1T9X2_9ACTN</name>
<dbReference type="CDD" id="cd00130">
    <property type="entry name" value="PAS"/>
    <property type="match status" value="1"/>
</dbReference>
<accession>A0A7T1T9X2</accession>
<feature type="region of interest" description="Disordered" evidence="3">
    <location>
        <begin position="1"/>
        <end position="35"/>
    </location>
</feature>
<feature type="coiled-coil region" evidence="2">
    <location>
        <begin position="194"/>
        <end position="221"/>
    </location>
</feature>
<reference evidence="6" key="1">
    <citation type="submission" date="2020-02" db="EMBL/GenBank/DDBJ databases">
        <title>Streptomyces sp. ASO4wet.</title>
        <authorList>
            <person name="Risdian C."/>
            <person name="Landwehr W."/>
            <person name="Schupp P."/>
            <person name="Wink J."/>
        </authorList>
    </citation>
    <scope>NUCLEOTIDE SEQUENCE [LARGE SCALE GENOMIC DNA]</scope>
    <source>
        <strain evidence="6">ASO4wet</strain>
    </source>
</reference>
<dbReference type="PANTHER" id="PTHR43156">
    <property type="entry name" value="STAGE II SPORULATION PROTEIN E-RELATED"/>
    <property type="match status" value="1"/>
</dbReference>
<dbReference type="Pfam" id="PF08448">
    <property type="entry name" value="PAS_4"/>
    <property type="match status" value="1"/>
</dbReference>
<dbReference type="Proteomes" id="UP000595046">
    <property type="component" value="Chromosome"/>
</dbReference>
<dbReference type="SMART" id="SM00091">
    <property type="entry name" value="PAS"/>
    <property type="match status" value="1"/>
</dbReference>
<keyword evidence="6" id="KW-1185">Reference proteome</keyword>
<evidence type="ECO:0000313" key="6">
    <source>
        <dbReference type="Proteomes" id="UP000595046"/>
    </source>
</evidence>
<feature type="domain" description="PAS" evidence="4">
    <location>
        <begin position="42"/>
        <end position="87"/>
    </location>
</feature>
<dbReference type="InterPro" id="IPR035965">
    <property type="entry name" value="PAS-like_dom_sf"/>
</dbReference>